<organism evidence="2 3">
    <name type="scientific">Teichococcus deserti</name>
    <dbReference type="NCBI Taxonomy" id="1817963"/>
    <lineage>
        <taxon>Bacteria</taxon>
        <taxon>Pseudomonadati</taxon>
        <taxon>Pseudomonadota</taxon>
        <taxon>Alphaproteobacteria</taxon>
        <taxon>Acetobacterales</taxon>
        <taxon>Roseomonadaceae</taxon>
        <taxon>Roseomonas</taxon>
    </lineage>
</organism>
<keyword evidence="3" id="KW-1185">Reference proteome</keyword>
<dbReference type="Gene3D" id="1.20.1270.180">
    <property type="match status" value="1"/>
</dbReference>
<name>A0A1V2H8M5_9PROT</name>
<proteinExistence type="predicted"/>
<comment type="caution">
    <text evidence="2">The sequence shown here is derived from an EMBL/GenBank/DDBJ whole genome shotgun (WGS) entry which is preliminary data.</text>
</comment>
<dbReference type="Pfam" id="PF07007">
    <property type="entry name" value="LprI"/>
    <property type="match status" value="1"/>
</dbReference>
<accession>A0A1V2H8M5</accession>
<evidence type="ECO:0000313" key="3">
    <source>
        <dbReference type="Proteomes" id="UP000188879"/>
    </source>
</evidence>
<evidence type="ECO:0000313" key="2">
    <source>
        <dbReference type="EMBL" id="ONG59035.1"/>
    </source>
</evidence>
<dbReference type="EMBL" id="MLCO01000005">
    <property type="protein sequence ID" value="ONG59035.1"/>
    <property type="molecule type" value="Genomic_DNA"/>
</dbReference>
<sequence length="136" mass="14500">MLAPLMLAALPAAAATPPAPDVSLSRCLRAAQGGIEAAQCYGEAEDQARAQQARLLTTMRAKLARPGPSGTDYPAAARLLEEGQAAWEKYVAADCRLLETVFGDGNAQSLASAECEVKHYVARNRGLEQIRKDFLD</sequence>
<gene>
    <name evidence="2" type="ORF">BKE38_00950</name>
</gene>
<protein>
    <recommendedName>
        <fullName evidence="1">Lysozyme inhibitor LprI-like N-terminal domain-containing protein</fullName>
    </recommendedName>
</protein>
<reference evidence="2 3" key="1">
    <citation type="submission" date="2016-10" db="EMBL/GenBank/DDBJ databases">
        <title>Draft Genome sequence of Roseomonas sp. strain M3.</title>
        <authorList>
            <person name="Subhash Y."/>
            <person name="Lee S."/>
        </authorList>
    </citation>
    <scope>NUCLEOTIDE SEQUENCE [LARGE SCALE GENOMIC DNA]</scope>
    <source>
        <strain evidence="2 3">M3</strain>
    </source>
</reference>
<feature type="domain" description="Lysozyme inhibitor LprI-like N-terminal" evidence="1">
    <location>
        <begin position="30"/>
        <end position="124"/>
    </location>
</feature>
<evidence type="ECO:0000259" key="1">
    <source>
        <dbReference type="Pfam" id="PF07007"/>
    </source>
</evidence>
<dbReference type="Proteomes" id="UP000188879">
    <property type="component" value="Unassembled WGS sequence"/>
</dbReference>
<dbReference type="InterPro" id="IPR009739">
    <property type="entry name" value="LprI-like_N"/>
</dbReference>
<dbReference type="AlphaFoldDB" id="A0A1V2H8M5"/>